<comment type="similarity">
    <text evidence="1">Belongs to the peptidase S33 family.</text>
</comment>
<protein>
    <submittedName>
        <fullName evidence="7">Alpha/beta hydrolase</fullName>
    </submittedName>
</protein>
<dbReference type="PANTHER" id="PTHR43248:SF29">
    <property type="entry name" value="TRIPEPTIDYL AMINOPEPTIDASE"/>
    <property type="match status" value="1"/>
</dbReference>
<evidence type="ECO:0000256" key="2">
    <source>
        <dbReference type="ARBA" id="ARBA00022729"/>
    </source>
</evidence>
<dbReference type="SUPFAM" id="SSF53474">
    <property type="entry name" value="alpha/beta-Hydrolases"/>
    <property type="match status" value="1"/>
</dbReference>
<dbReference type="InterPro" id="IPR013595">
    <property type="entry name" value="Pept_S33_TAP-like_C"/>
</dbReference>
<evidence type="ECO:0000256" key="5">
    <source>
        <dbReference type="SAM" id="SignalP"/>
    </source>
</evidence>
<dbReference type="Gene3D" id="3.40.50.1820">
    <property type="entry name" value="alpha/beta hydrolase"/>
    <property type="match status" value="1"/>
</dbReference>
<evidence type="ECO:0000313" key="8">
    <source>
        <dbReference type="Proteomes" id="UP001596074"/>
    </source>
</evidence>
<evidence type="ECO:0000256" key="4">
    <source>
        <dbReference type="SAM" id="MobiDB-lite"/>
    </source>
</evidence>
<keyword evidence="2 5" id="KW-0732">Signal</keyword>
<feature type="domain" description="Peptidase S33 tripeptidyl aminopeptidase-like C-terminal" evidence="6">
    <location>
        <begin position="419"/>
        <end position="514"/>
    </location>
</feature>
<evidence type="ECO:0000256" key="3">
    <source>
        <dbReference type="ARBA" id="ARBA00022801"/>
    </source>
</evidence>
<keyword evidence="3 7" id="KW-0378">Hydrolase</keyword>
<dbReference type="InterPro" id="IPR051601">
    <property type="entry name" value="Serine_prot/Carboxylest_S33"/>
</dbReference>
<comment type="caution">
    <text evidence="7">The sequence shown here is derived from an EMBL/GenBank/DDBJ whole genome shotgun (WGS) entry which is preliminary data.</text>
</comment>
<gene>
    <name evidence="7" type="ORF">ACFPZN_45060</name>
</gene>
<feature type="compositionally biased region" description="Low complexity" evidence="4">
    <location>
        <begin position="539"/>
        <end position="549"/>
    </location>
</feature>
<name>A0ABW1AE82_9ACTN</name>
<reference evidence="8" key="1">
    <citation type="journal article" date="2019" name="Int. J. Syst. Evol. Microbiol.">
        <title>The Global Catalogue of Microorganisms (GCM) 10K type strain sequencing project: providing services to taxonomists for standard genome sequencing and annotation.</title>
        <authorList>
            <consortium name="The Broad Institute Genomics Platform"/>
            <consortium name="The Broad Institute Genome Sequencing Center for Infectious Disease"/>
            <person name="Wu L."/>
            <person name="Ma J."/>
        </authorList>
    </citation>
    <scope>NUCLEOTIDE SEQUENCE [LARGE SCALE GENOMIC DNA]</scope>
    <source>
        <strain evidence="8">KCTC 42087</strain>
    </source>
</reference>
<dbReference type="RefSeq" id="WP_378289217.1">
    <property type="nucleotide sequence ID" value="NZ_JBHSON010000097.1"/>
</dbReference>
<dbReference type="Pfam" id="PF08386">
    <property type="entry name" value="Abhydrolase_4"/>
    <property type="match status" value="1"/>
</dbReference>
<sequence length="555" mass="60297">MLNASKTAAAGMATATVALGSLSVPATASGAASAIASGGAPARALPPSAEIAGLGAAAPKIAWKRCPKKDPVEKGALEGLECGSLRVPLDYARPRGEQITLALTRARHTAARSQGVMLLNRGGPGAHGRDLARLFKAGLPKDVAAGYDWIGYDPRGVGASRPVLVCDTKYQKPDRPKADVVPANEAEERAWVRRARAYAADCASKYGRVLPYMGTREWVRDMDAIRAALGQKQINYFGYSYGSYLGAAYASAYPGRVRRMVLDSVVRPSAVWYRSNLDQNIAFEKRIQTYFSWIARHHSRYRLGKTRKAVAASYYRARARAEARPLNGKVGPSELDDIFLADGYADHSWPAHARALSAYVVKRDPTPLVKAWKPPNWLEQNNYTVYNAVQCRDAPWPREWNVWHDDHWRLYRSGYRFETWGNAWYNAPCAFWPVPGGPRPHVHGKPGMSPILLVHATEDAATPYHGALETHRLFPGSRLIVLAGGGNHGVALGGDACVDTPVMTYLRNGRLPADRRGPDLSCPAGPQPKAGPSKKAGRFARGAGVAGVVPHDRLG</sequence>
<feature type="signal peptide" evidence="5">
    <location>
        <begin position="1"/>
        <end position="28"/>
    </location>
</feature>
<feature type="region of interest" description="Disordered" evidence="4">
    <location>
        <begin position="510"/>
        <end position="555"/>
    </location>
</feature>
<accession>A0ABW1AE82</accession>
<organism evidence="7 8">
    <name type="scientific">Actinomadura rugatobispora</name>
    <dbReference type="NCBI Taxonomy" id="1994"/>
    <lineage>
        <taxon>Bacteria</taxon>
        <taxon>Bacillati</taxon>
        <taxon>Actinomycetota</taxon>
        <taxon>Actinomycetes</taxon>
        <taxon>Streptosporangiales</taxon>
        <taxon>Thermomonosporaceae</taxon>
        <taxon>Actinomadura</taxon>
    </lineage>
</organism>
<dbReference type="GO" id="GO:0016787">
    <property type="term" value="F:hydrolase activity"/>
    <property type="evidence" value="ECO:0007669"/>
    <property type="project" value="UniProtKB-KW"/>
</dbReference>
<dbReference type="PANTHER" id="PTHR43248">
    <property type="entry name" value="2-SUCCINYL-6-HYDROXY-2,4-CYCLOHEXADIENE-1-CARBOXYLATE SYNTHASE"/>
    <property type="match status" value="1"/>
</dbReference>
<dbReference type="Proteomes" id="UP001596074">
    <property type="component" value="Unassembled WGS sequence"/>
</dbReference>
<dbReference type="EMBL" id="JBHSON010000097">
    <property type="protein sequence ID" value="MFC5752828.1"/>
    <property type="molecule type" value="Genomic_DNA"/>
</dbReference>
<evidence type="ECO:0000256" key="1">
    <source>
        <dbReference type="ARBA" id="ARBA00010088"/>
    </source>
</evidence>
<keyword evidence="8" id="KW-1185">Reference proteome</keyword>
<proteinExistence type="inferred from homology"/>
<evidence type="ECO:0000259" key="6">
    <source>
        <dbReference type="Pfam" id="PF08386"/>
    </source>
</evidence>
<evidence type="ECO:0000313" key="7">
    <source>
        <dbReference type="EMBL" id="MFC5752828.1"/>
    </source>
</evidence>
<dbReference type="InterPro" id="IPR029058">
    <property type="entry name" value="AB_hydrolase_fold"/>
</dbReference>
<feature type="chain" id="PRO_5046478568" evidence="5">
    <location>
        <begin position="29"/>
        <end position="555"/>
    </location>
</feature>